<keyword evidence="3" id="KW-1185">Reference proteome</keyword>
<reference evidence="3" key="1">
    <citation type="journal article" date="2022" name="Microb. Genom.">
        <title>A global pangenome for the wheat fungal pathogen Pyrenophora tritici-repentis and prediction of effector protein structural homology.</title>
        <authorList>
            <person name="Moolhuijzen P.M."/>
            <person name="See P.T."/>
            <person name="Shi G."/>
            <person name="Powell H.R."/>
            <person name="Cockram J."/>
            <person name="Jorgensen L.N."/>
            <person name="Benslimane H."/>
            <person name="Strelkov S.E."/>
            <person name="Turner J."/>
            <person name="Liu Z."/>
            <person name="Moffat C.S."/>
        </authorList>
    </citation>
    <scope>NUCLEOTIDE SEQUENCE [LARGE SCALE GENOMIC DNA]</scope>
</reference>
<sequence>MELFLSHNQEDQQQGVMVIEKAGRPTIKLTPPSRSTVREMRKTGLLES</sequence>
<protein>
    <submittedName>
        <fullName evidence="2">Uncharacterized protein</fullName>
    </submittedName>
</protein>
<dbReference type="AlphaFoldDB" id="A0A922N8J0"/>
<dbReference type="Proteomes" id="UP000249757">
    <property type="component" value="Unassembled WGS sequence"/>
</dbReference>
<evidence type="ECO:0000256" key="1">
    <source>
        <dbReference type="SAM" id="MobiDB-lite"/>
    </source>
</evidence>
<evidence type="ECO:0000313" key="2">
    <source>
        <dbReference type="EMBL" id="KAI1511190.1"/>
    </source>
</evidence>
<proteinExistence type="predicted"/>
<gene>
    <name evidence="2" type="ORF">Ptr86124_009594</name>
</gene>
<feature type="region of interest" description="Disordered" evidence="1">
    <location>
        <begin position="26"/>
        <end position="48"/>
    </location>
</feature>
<feature type="compositionally biased region" description="Basic and acidic residues" evidence="1">
    <location>
        <begin position="36"/>
        <end position="48"/>
    </location>
</feature>
<accession>A0A922N8J0</accession>
<dbReference type="EMBL" id="NRDI02000014">
    <property type="protein sequence ID" value="KAI1511190.1"/>
    <property type="molecule type" value="Genomic_DNA"/>
</dbReference>
<comment type="caution">
    <text evidence="2">The sequence shown here is derived from an EMBL/GenBank/DDBJ whole genome shotgun (WGS) entry which is preliminary data.</text>
</comment>
<name>A0A922N8J0_9PLEO</name>
<evidence type="ECO:0000313" key="3">
    <source>
        <dbReference type="Proteomes" id="UP000249757"/>
    </source>
</evidence>
<organism evidence="2 3">
    <name type="scientific">Pyrenophora tritici-repentis</name>
    <dbReference type="NCBI Taxonomy" id="45151"/>
    <lineage>
        <taxon>Eukaryota</taxon>
        <taxon>Fungi</taxon>
        <taxon>Dikarya</taxon>
        <taxon>Ascomycota</taxon>
        <taxon>Pezizomycotina</taxon>
        <taxon>Dothideomycetes</taxon>
        <taxon>Pleosporomycetidae</taxon>
        <taxon>Pleosporales</taxon>
        <taxon>Pleosporineae</taxon>
        <taxon>Pleosporaceae</taxon>
        <taxon>Pyrenophora</taxon>
    </lineage>
</organism>